<dbReference type="InterPro" id="IPR013879">
    <property type="entry name" value="DUF1761"/>
</dbReference>
<reference evidence="2 3" key="1">
    <citation type="submission" date="2015-02" db="EMBL/GenBank/DDBJ databases">
        <title>Draft genome sequences of ten Microbacterium spp. with emphasis on heavy metal contaminated environments.</title>
        <authorList>
            <person name="Corretto E."/>
        </authorList>
    </citation>
    <scope>NUCLEOTIDE SEQUENCE [LARGE SCALE GENOMIC DNA]</scope>
    <source>
        <strain evidence="2 3">SA35</strain>
    </source>
</reference>
<organism evidence="2 3">
    <name type="scientific">Microbacterium hydrocarbonoxydans</name>
    <dbReference type="NCBI Taxonomy" id="273678"/>
    <lineage>
        <taxon>Bacteria</taxon>
        <taxon>Bacillati</taxon>
        <taxon>Actinomycetota</taxon>
        <taxon>Actinomycetes</taxon>
        <taxon>Micrococcales</taxon>
        <taxon>Microbacteriaceae</taxon>
        <taxon>Microbacterium</taxon>
    </lineage>
</organism>
<keyword evidence="1" id="KW-0812">Transmembrane</keyword>
<dbReference type="RefSeq" id="WP_045258577.1">
    <property type="nucleotide sequence ID" value="NZ_JYJB01000010.1"/>
</dbReference>
<dbReference type="STRING" id="273678.RS84_03017"/>
<feature type="transmembrane region" description="Helical" evidence="1">
    <location>
        <begin position="46"/>
        <end position="65"/>
    </location>
</feature>
<evidence type="ECO:0000313" key="2">
    <source>
        <dbReference type="EMBL" id="KJL46385.1"/>
    </source>
</evidence>
<sequence>MIVIGILIATIASFIASAALYAIPPVSRLVARTSTPRPGIPFPVQMLSVILRSLLASLLIAGLMATADWHGAAVGALLGLTLSALPLILLFGGVVHENTAIPTACVHLLDWIIKLTLIGILVGLFV</sequence>
<keyword evidence="1" id="KW-1133">Transmembrane helix</keyword>
<evidence type="ECO:0000256" key="1">
    <source>
        <dbReference type="SAM" id="Phobius"/>
    </source>
</evidence>
<feature type="transmembrane region" description="Helical" evidence="1">
    <location>
        <begin position="101"/>
        <end position="125"/>
    </location>
</feature>
<dbReference type="PATRIC" id="fig|273678.4.peg.3016"/>
<dbReference type="AlphaFoldDB" id="A0A0M2HI25"/>
<evidence type="ECO:0000313" key="3">
    <source>
        <dbReference type="Proteomes" id="UP000033900"/>
    </source>
</evidence>
<protein>
    <recommendedName>
        <fullName evidence="4">DUF1761 domain-containing protein</fullName>
    </recommendedName>
</protein>
<dbReference type="OrthoDB" id="4571368at2"/>
<comment type="caution">
    <text evidence="2">The sequence shown here is derived from an EMBL/GenBank/DDBJ whole genome shotgun (WGS) entry which is preliminary data.</text>
</comment>
<feature type="transmembrane region" description="Helical" evidence="1">
    <location>
        <begin position="72"/>
        <end position="95"/>
    </location>
</feature>
<proteinExistence type="predicted"/>
<dbReference type="Proteomes" id="UP000033900">
    <property type="component" value="Unassembled WGS sequence"/>
</dbReference>
<accession>A0A0M2HI25</accession>
<gene>
    <name evidence="2" type="ORF">RS84_03017</name>
</gene>
<dbReference type="Pfam" id="PF08570">
    <property type="entry name" value="DUF1761"/>
    <property type="match status" value="1"/>
</dbReference>
<keyword evidence="3" id="KW-1185">Reference proteome</keyword>
<name>A0A0M2HI25_9MICO</name>
<keyword evidence="1" id="KW-0472">Membrane</keyword>
<evidence type="ECO:0008006" key="4">
    <source>
        <dbReference type="Google" id="ProtNLM"/>
    </source>
</evidence>
<dbReference type="EMBL" id="JYJB01000010">
    <property type="protein sequence ID" value="KJL46385.1"/>
    <property type="molecule type" value="Genomic_DNA"/>
</dbReference>